<name>A0A943UU73_9ACTN</name>
<sequence>MMEPSIDSEEDAAMPFPDSVRRVSFRDALRRIPKPALAGAAVLLFCAFAGVVVGFESCAPEPAFTLSKSAGEPSDADEADVSEDEPGDRKSEGGSDFSAAKDSSEAGSAPSAQAVVYVSGAVASPGVYMLAEGSRVGDAVSAAGGFRDDAAQEAVNLARKISDGEQIAIPTSEQAESGVVGSGGENAAESASPSFAGACDAAPVLVNINTAGIEELDSLAGVGPATAQAIVDEREANGPFSSIEDIQRVSGIGEKKFEKLKESICV</sequence>
<dbReference type="SMART" id="SM00278">
    <property type="entry name" value="HhH1"/>
    <property type="match status" value="2"/>
</dbReference>
<dbReference type="Gene3D" id="3.10.560.10">
    <property type="entry name" value="Outer membrane lipoprotein wza domain like"/>
    <property type="match status" value="1"/>
</dbReference>
<keyword evidence="2" id="KW-0812">Transmembrane</keyword>
<reference evidence="4" key="1">
    <citation type="submission" date="2021-02" db="EMBL/GenBank/DDBJ databases">
        <title>Infant gut strain persistence is associated with maternal origin, phylogeny, and functional potential including surface adhesion and iron acquisition.</title>
        <authorList>
            <person name="Lou Y.C."/>
        </authorList>
    </citation>
    <scope>NUCLEOTIDE SEQUENCE</scope>
    <source>
        <strain evidence="4">L2_039_000G1_dasL2_039_000G1_concoct_11</strain>
    </source>
</reference>
<dbReference type="GO" id="GO:0006281">
    <property type="term" value="P:DNA repair"/>
    <property type="evidence" value="ECO:0007669"/>
    <property type="project" value="InterPro"/>
</dbReference>
<feature type="region of interest" description="Disordered" evidence="1">
    <location>
        <begin position="173"/>
        <end position="192"/>
    </location>
</feature>
<dbReference type="InterPro" id="IPR010994">
    <property type="entry name" value="RuvA_2-like"/>
</dbReference>
<proteinExistence type="predicted"/>
<dbReference type="Gene3D" id="1.10.150.280">
    <property type="entry name" value="AF1531-like domain"/>
    <property type="match status" value="1"/>
</dbReference>
<dbReference type="Pfam" id="PF12836">
    <property type="entry name" value="HHH_3"/>
    <property type="match status" value="1"/>
</dbReference>
<dbReference type="Pfam" id="PF10531">
    <property type="entry name" value="SLBB"/>
    <property type="match status" value="1"/>
</dbReference>
<dbReference type="SUPFAM" id="SSF47781">
    <property type="entry name" value="RuvA domain 2-like"/>
    <property type="match status" value="1"/>
</dbReference>
<dbReference type="AlphaFoldDB" id="A0A943UU73"/>
<evidence type="ECO:0000259" key="3">
    <source>
        <dbReference type="SMART" id="SM00278"/>
    </source>
</evidence>
<feature type="domain" description="Helix-hairpin-helix DNA-binding motif class 1" evidence="3">
    <location>
        <begin position="214"/>
        <end position="233"/>
    </location>
</feature>
<evidence type="ECO:0000256" key="2">
    <source>
        <dbReference type="SAM" id="Phobius"/>
    </source>
</evidence>
<dbReference type="InterPro" id="IPR019554">
    <property type="entry name" value="Soluble_ligand-bd"/>
</dbReference>
<feature type="transmembrane region" description="Helical" evidence="2">
    <location>
        <begin position="36"/>
        <end position="55"/>
    </location>
</feature>
<dbReference type="EMBL" id="JAGZSV010000167">
    <property type="protein sequence ID" value="MBS6941362.1"/>
    <property type="molecule type" value="Genomic_DNA"/>
</dbReference>
<dbReference type="GO" id="GO:0003677">
    <property type="term" value="F:DNA binding"/>
    <property type="evidence" value="ECO:0007669"/>
    <property type="project" value="UniProtKB-KW"/>
</dbReference>
<organism evidence="4 5">
    <name type="scientific">Slackia piriformis</name>
    <dbReference type="NCBI Taxonomy" id="626934"/>
    <lineage>
        <taxon>Bacteria</taxon>
        <taxon>Bacillati</taxon>
        <taxon>Actinomycetota</taxon>
        <taxon>Coriobacteriia</taxon>
        <taxon>Eggerthellales</taxon>
        <taxon>Eggerthellaceae</taxon>
        <taxon>Slackia</taxon>
    </lineage>
</organism>
<evidence type="ECO:0000313" key="5">
    <source>
        <dbReference type="Proteomes" id="UP000727506"/>
    </source>
</evidence>
<dbReference type="InterPro" id="IPR004509">
    <property type="entry name" value="Competence_ComEA_HhH"/>
</dbReference>
<keyword evidence="2" id="KW-1133">Transmembrane helix</keyword>
<dbReference type="Proteomes" id="UP000727506">
    <property type="component" value="Unassembled WGS sequence"/>
</dbReference>
<dbReference type="PANTHER" id="PTHR21180">
    <property type="entry name" value="ENDONUCLEASE/EXONUCLEASE/PHOSPHATASE FAMILY DOMAIN-CONTAINING PROTEIN 1"/>
    <property type="match status" value="1"/>
</dbReference>
<dbReference type="PANTHER" id="PTHR21180:SF32">
    <property type="entry name" value="ENDONUCLEASE_EXONUCLEASE_PHOSPHATASE FAMILY DOMAIN-CONTAINING PROTEIN 1"/>
    <property type="match status" value="1"/>
</dbReference>
<protein>
    <submittedName>
        <fullName evidence="4">ComEA family DNA-binding protein</fullName>
    </submittedName>
</protein>
<comment type="caution">
    <text evidence="4">The sequence shown here is derived from an EMBL/GenBank/DDBJ whole genome shotgun (WGS) entry which is preliminary data.</text>
</comment>
<evidence type="ECO:0000256" key="1">
    <source>
        <dbReference type="SAM" id="MobiDB-lite"/>
    </source>
</evidence>
<feature type="region of interest" description="Disordered" evidence="1">
    <location>
        <begin position="66"/>
        <end position="106"/>
    </location>
</feature>
<evidence type="ECO:0000313" key="4">
    <source>
        <dbReference type="EMBL" id="MBS6941362.1"/>
    </source>
</evidence>
<feature type="domain" description="Helix-hairpin-helix DNA-binding motif class 1" evidence="3">
    <location>
        <begin position="244"/>
        <end position="263"/>
    </location>
</feature>
<accession>A0A943UU73</accession>
<keyword evidence="2" id="KW-0472">Membrane</keyword>
<keyword evidence="4" id="KW-0238">DNA-binding</keyword>
<feature type="compositionally biased region" description="Acidic residues" evidence="1">
    <location>
        <begin position="74"/>
        <end position="86"/>
    </location>
</feature>
<dbReference type="GO" id="GO:0015627">
    <property type="term" value="C:type II protein secretion system complex"/>
    <property type="evidence" value="ECO:0007669"/>
    <property type="project" value="TreeGrafter"/>
</dbReference>
<dbReference type="InterPro" id="IPR003583">
    <property type="entry name" value="Hlx-hairpin-Hlx_DNA-bd_motif"/>
</dbReference>
<dbReference type="InterPro" id="IPR051675">
    <property type="entry name" value="Endo/Exo/Phosphatase_dom_1"/>
</dbReference>
<dbReference type="GO" id="GO:0015628">
    <property type="term" value="P:protein secretion by the type II secretion system"/>
    <property type="evidence" value="ECO:0007669"/>
    <property type="project" value="TreeGrafter"/>
</dbReference>
<dbReference type="NCBIfam" id="TIGR00426">
    <property type="entry name" value="competence protein ComEA helix-hairpin-helix repeat region"/>
    <property type="match status" value="1"/>
</dbReference>
<gene>
    <name evidence="4" type="ORF">KH142_07810</name>
</gene>